<organism evidence="1 2">
    <name type="scientific">Rothia aeria</name>
    <dbReference type="NCBI Taxonomy" id="172042"/>
    <lineage>
        <taxon>Bacteria</taxon>
        <taxon>Bacillati</taxon>
        <taxon>Actinomycetota</taxon>
        <taxon>Actinomycetes</taxon>
        <taxon>Micrococcales</taxon>
        <taxon>Micrococcaceae</taxon>
        <taxon>Rothia</taxon>
    </lineage>
</organism>
<protein>
    <submittedName>
        <fullName evidence="1">Uncharacterized protein</fullName>
    </submittedName>
</protein>
<dbReference type="Proteomes" id="UP000250241">
    <property type="component" value="Chromosome"/>
</dbReference>
<evidence type="ECO:0000313" key="1">
    <source>
        <dbReference type="EMBL" id="BAV86615.1"/>
    </source>
</evidence>
<gene>
    <name evidence="1" type="ORF">RA11412_0316</name>
</gene>
<sequence length="39" mass="4516">MMLMRVFLSLMRLGVLRFCVVQGFNARPGGSIPVQQYLW</sequence>
<accession>A0A2Z5QW28</accession>
<dbReference type="EMBL" id="AP017895">
    <property type="protein sequence ID" value="BAV86615.1"/>
    <property type="molecule type" value="Genomic_DNA"/>
</dbReference>
<proteinExistence type="predicted"/>
<dbReference type="AlphaFoldDB" id="A0A2Z5QW28"/>
<evidence type="ECO:0000313" key="2">
    <source>
        <dbReference type="Proteomes" id="UP000250241"/>
    </source>
</evidence>
<keyword evidence="2" id="KW-1185">Reference proteome</keyword>
<reference evidence="1 2" key="1">
    <citation type="submission" date="2016-10" db="EMBL/GenBank/DDBJ databases">
        <title>Genome sequence of Rothia aeria strain JCM11412.</title>
        <authorList>
            <person name="Nambu T."/>
        </authorList>
    </citation>
    <scope>NUCLEOTIDE SEQUENCE [LARGE SCALE GENOMIC DNA]</scope>
    <source>
        <strain evidence="1 2">JCM 11412</strain>
    </source>
</reference>
<name>A0A2Z5QW28_9MICC</name>
<dbReference type="KEGG" id="raj:RA11412_0316"/>